<keyword evidence="3" id="KW-1185">Reference proteome</keyword>
<accession>A0A3E2NKU1</accession>
<dbReference type="InterPro" id="IPR002123">
    <property type="entry name" value="Plipid/glycerol_acylTrfase"/>
</dbReference>
<dbReference type="CDD" id="cd06551">
    <property type="entry name" value="LPLAT"/>
    <property type="match status" value="1"/>
</dbReference>
<protein>
    <submittedName>
        <fullName evidence="2">Glycerol acyltransferase</fullName>
    </submittedName>
</protein>
<comment type="caution">
    <text evidence="2">The sequence shown here is derived from an EMBL/GenBank/DDBJ whole genome shotgun (WGS) entry which is preliminary data.</text>
</comment>
<gene>
    <name evidence="2" type="ORF">DYU05_17420</name>
</gene>
<dbReference type="EMBL" id="QWDE01000004">
    <property type="protein sequence ID" value="RFZ81608.1"/>
    <property type="molecule type" value="Genomic_DNA"/>
</dbReference>
<name>A0A3E2NKU1_9SPHI</name>
<sequence length="207" mass="24268">MIPARRVTIFSNWFAYYMRYRMRKAFNRLEVMPFTPKEGHSVLLLCNHFSWWDGLWGNYLAYWHLKRKLYIMMQEDHLQKRMLFNLFGGFSINRSSREMIKSLQYAAGLLNNTENLVVVFPQGELISNHTTGIKVEKGIERLIKNIKGPCQIVYNCALIDYFESLKPSVYFHLFDCGVAGEVSFDELTEKINSFHREALAAQINVAH</sequence>
<dbReference type="Proteomes" id="UP000260823">
    <property type="component" value="Unassembled WGS sequence"/>
</dbReference>
<keyword evidence="2" id="KW-0012">Acyltransferase</keyword>
<dbReference type="AlphaFoldDB" id="A0A3E2NKU1"/>
<proteinExistence type="predicted"/>
<evidence type="ECO:0000259" key="1">
    <source>
        <dbReference type="SMART" id="SM00563"/>
    </source>
</evidence>
<keyword evidence="2" id="KW-0808">Transferase</keyword>
<dbReference type="GO" id="GO:0016746">
    <property type="term" value="F:acyltransferase activity"/>
    <property type="evidence" value="ECO:0007669"/>
    <property type="project" value="UniProtKB-KW"/>
</dbReference>
<evidence type="ECO:0000313" key="2">
    <source>
        <dbReference type="EMBL" id="RFZ81608.1"/>
    </source>
</evidence>
<reference evidence="2 3" key="1">
    <citation type="submission" date="2018-08" db="EMBL/GenBank/DDBJ databases">
        <title>Mucilaginibacter terrae sp. nov., isolated from manganese diggings.</title>
        <authorList>
            <person name="Huang Y."/>
            <person name="Zhou Z."/>
        </authorList>
    </citation>
    <scope>NUCLEOTIDE SEQUENCE [LARGE SCALE GENOMIC DNA]</scope>
    <source>
        <strain evidence="2 3">ZH6</strain>
    </source>
</reference>
<dbReference type="SUPFAM" id="SSF69593">
    <property type="entry name" value="Glycerol-3-phosphate (1)-acyltransferase"/>
    <property type="match status" value="1"/>
</dbReference>
<dbReference type="SMART" id="SM00563">
    <property type="entry name" value="PlsC"/>
    <property type="match status" value="1"/>
</dbReference>
<dbReference type="RefSeq" id="WP_117384429.1">
    <property type="nucleotide sequence ID" value="NZ_QWDE01000004.1"/>
</dbReference>
<feature type="domain" description="Phospholipid/glycerol acyltransferase" evidence="1">
    <location>
        <begin position="42"/>
        <end position="161"/>
    </location>
</feature>
<dbReference type="OrthoDB" id="152799at2"/>
<organism evidence="2 3">
    <name type="scientific">Mucilaginibacter terrenus</name>
    <dbReference type="NCBI Taxonomy" id="2482727"/>
    <lineage>
        <taxon>Bacteria</taxon>
        <taxon>Pseudomonadati</taxon>
        <taxon>Bacteroidota</taxon>
        <taxon>Sphingobacteriia</taxon>
        <taxon>Sphingobacteriales</taxon>
        <taxon>Sphingobacteriaceae</taxon>
        <taxon>Mucilaginibacter</taxon>
    </lineage>
</organism>
<dbReference type="Pfam" id="PF01553">
    <property type="entry name" value="Acyltransferase"/>
    <property type="match status" value="1"/>
</dbReference>
<evidence type="ECO:0000313" key="3">
    <source>
        <dbReference type="Proteomes" id="UP000260823"/>
    </source>
</evidence>